<dbReference type="InterPro" id="IPR024603">
    <property type="entry name" value="COG_complex_COG2_C"/>
</dbReference>
<feature type="region of interest" description="Disordered" evidence="10">
    <location>
        <begin position="1"/>
        <end position="39"/>
    </location>
</feature>
<dbReference type="GO" id="GO:0006891">
    <property type="term" value="P:intra-Golgi vesicle-mediated transport"/>
    <property type="evidence" value="ECO:0007669"/>
    <property type="project" value="TreeGrafter"/>
</dbReference>
<comment type="similarity">
    <text evidence="2">Belongs to the COG2 family.</text>
</comment>
<dbReference type="EMBL" id="KL198016">
    <property type="protein sequence ID" value="KDQ21263.1"/>
    <property type="molecule type" value="Genomic_DNA"/>
</dbReference>
<feature type="region of interest" description="Disordered" evidence="10">
    <location>
        <begin position="207"/>
        <end position="234"/>
    </location>
</feature>
<feature type="compositionally biased region" description="Polar residues" evidence="10">
    <location>
        <begin position="1"/>
        <end position="15"/>
    </location>
</feature>
<dbReference type="Pfam" id="PF12022">
    <property type="entry name" value="COG2_C"/>
    <property type="match status" value="1"/>
</dbReference>
<evidence type="ECO:0000256" key="1">
    <source>
        <dbReference type="ARBA" id="ARBA00004395"/>
    </source>
</evidence>
<feature type="domain" description="COG complex component COG2 C-terminal" evidence="12">
    <location>
        <begin position="540"/>
        <end position="867"/>
    </location>
</feature>
<dbReference type="InterPro" id="IPR009316">
    <property type="entry name" value="COG2"/>
</dbReference>
<evidence type="ECO:0000256" key="2">
    <source>
        <dbReference type="ARBA" id="ARBA00007603"/>
    </source>
</evidence>
<keyword evidence="5" id="KW-0653">Protein transport</keyword>
<evidence type="ECO:0000256" key="3">
    <source>
        <dbReference type="ARBA" id="ARBA00020977"/>
    </source>
</evidence>
<protein>
    <recommendedName>
        <fullName evidence="3">Conserved oligomeric Golgi complex subunit 2</fullName>
    </recommendedName>
    <alternativeName>
        <fullName evidence="8">Component of oligomeric Golgi complex 2</fullName>
    </alternativeName>
</protein>
<proteinExistence type="inferred from homology"/>
<evidence type="ECO:0000256" key="5">
    <source>
        <dbReference type="ARBA" id="ARBA00022927"/>
    </source>
</evidence>
<evidence type="ECO:0000256" key="6">
    <source>
        <dbReference type="ARBA" id="ARBA00023034"/>
    </source>
</evidence>
<dbReference type="Proteomes" id="UP000027195">
    <property type="component" value="Unassembled WGS sequence"/>
</dbReference>
<dbReference type="STRING" id="930990.A0A067MZU7"/>
<name>A0A067MZU7_BOTB1</name>
<feature type="domain" description="Conserved oligomeric Golgi complex subunit 2 N-terminal" evidence="11">
    <location>
        <begin position="58"/>
        <end position="120"/>
    </location>
</feature>
<dbReference type="GO" id="GO:0015031">
    <property type="term" value="P:protein transport"/>
    <property type="evidence" value="ECO:0007669"/>
    <property type="project" value="UniProtKB-KW"/>
</dbReference>
<keyword evidence="9" id="KW-0175">Coiled coil</keyword>
<feature type="region of interest" description="Disordered" evidence="10">
    <location>
        <begin position="645"/>
        <end position="665"/>
    </location>
</feature>
<organism evidence="13 14">
    <name type="scientific">Botryobasidium botryosum (strain FD-172 SS1)</name>
    <dbReference type="NCBI Taxonomy" id="930990"/>
    <lineage>
        <taxon>Eukaryota</taxon>
        <taxon>Fungi</taxon>
        <taxon>Dikarya</taxon>
        <taxon>Basidiomycota</taxon>
        <taxon>Agaricomycotina</taxon>
        <taxon>Agaricomycetes</taxon>
        <taxon>Cantharellales</taxon>
        <taxon>Botryobasidiaceae</taxon>
        <taxon>Botryobasidium</taxon>
    </lineage>
</organism>
<keyword evidence="7" id="KW-0472">Membrane</keyword>
<sequence length="901" mass="99573">MAPAQNQDATSSNDPYQLDRLAEVQAARSNGASSEPTHHELPAFVPLSHEHPLLSSAEPFDVDAFLLTRTHTKLPDLRTELREYLALLKEELVQLINDDYAAFISLSTDLRGEGATLDRLKWPLGSVKAEVEKSRAELQNVQDAVQQKLAERNTLREEKALLHLLLKLSDSVVRLESLLLIPSPQDAVDGQPRPLVDHSSMGVRDVNGLLTFGTPTNTGEDEPQEERSRRGRAKHLSRVAAEYTQLLYHAEKARSEKCAFVDQLQWRMDRIKSTLSKDLDHLFSTILSSLTSSTASETSSGERARWTAELTECISTYDVLGSWSDAEEVIRRDLVRPFVKKTIFSGALSAPLSPIIPRTPFPNPSAYPLSPRTPFTPFPAMPDPFASQFRLSAHDAAIPLLQDEDSPLSALLNNVLQFVAKNCGGVMDVAENIMQRSNKLAKGKLGSLDLVLREGGPEKGDGDEGPQQGFQIMARVVWAEIGKAVMDELGSAVFAVGRPDDFQKNYSIVHEFIAALEYLAPSAHSVEAMRAHPSFIAFERRWQLPVYFQLRWKDIVGKLEDVLGGTIDTGSFDKNGFVTFGAAAIWDAAKKCWASDVYIPELGYRFWRLTLQLVVRYKTWLDATLPLRESAGKATAAITNEKPGTPLGGVLRSGTPVPAGESTENAEADEAMLQQFAAGIIDIMLLERNVRTLWSDQISHLLPPNEADDEAETPEAVLNSMLETLSAMVPELAAQIVAVLIRRCSDTLGLVRSIPSQYRAMSNKRDPTEPSYFVPNILRPVRVFFEHGGPGESLRQQFGQQWTAEVFESVALKYAASLSSMKKTEDSLRRYKKGKKSGFSLFGVSASSQNEEERDEGRVRAQMMLDVQGLARDAASLGVDVEKSPAYESLRDMAAQSNTPV</sequence>
<dbReference type="InterPro" id="IPR024602">
    <property type="entry name" value="COG_su2_N"/>
</dbReference>
<evidence type="ECO:0000256" key="7">
    <source>
        <dbReference type="ARBA" id="ARBA00023136"/>
    </source>
</evidence>
<dbReference type="PANTHER" id="PTHR12961:SF0">
    <property type="entry name" value="CONSERVED OLIGOMERIC GOLGI COMPLEX SUBUNIT 2"/>
    <property type="match status" value="1"/>
</dbReference>
<evidence type="ECO:0000256" key="9">
    <source>
        <dbReference type="SAM" id="Coils"/>
    </source>
</evidence>
<keyword evidence="6" id="KW-0333">Golgi apparatus</keyword>
<dbReference type="OrthoDB" id="332281at2759"/>
<dbReference type="GO" id="GO:0017119">
    <property type="term" value="C:Golgi transport complex"/>
    <property type="evidence" value="ECO:0007669"/>
    <property type="project" value="TreeGrafter"/>
</dbReference>
<evidence type="ECO:0000259" key="11">
    <source>
        <dbReference type="Pfam" id="PF06148"/>
    </source>
</evidence>
<dbReference type="AlphaFoldDB" id="A0A067MZU7"/>
<gene>
    <name evidence="13" type="ORF">BOTBODRAFT_197088</name>
</gene>
<evidence type="ECO:0000256" key="4">
    <source>
        <dbReference type="ARBA" id="ARBA00022448"/>
    </source>
</evidence>
<keyword evidence="14" id="KW-1185">Reference proteome</keyword>
<dbReference type="GO" id="GO:0007030">
    <property type="term" value="P:Golgi organization"/>
    <property type="evidence" value="ECO:0007669"/>
    <property type="project" value="InterPro"/>
</dbReference>
<reference evidence="14" key="1">
    <citation type="journal article" date="2014" name="Proc. Natl. Acad. Sci. U.S.A.">
        <title>Extensive sampling of basidiomycete genomes demonstrates inadequacy of the white-rot/brown-rot paradigm for wood decay fungi.</title>
        <authorList>
            <person name="Riley R."/>
            <person name="Salamov A.A."/>
            <person name="Brown D.W."/>
            <person name="Nagy L.G."/>
            <person name="Floudas D."/>
            <person name="Held B.W."/>
            <person name="Levasseur A."/>
            <person name="Lombard V."/>
            <person name="Morin E."/>
            <person name="Otillar R."/>
            <person name="Lindquist E.A."/>
            <person name="Sun H."/>
            <person name="LaButti K.M."/>
            <person name="Schmutz J."/>
            <person name="Jabbour D."/>
            <person name="Luo H."/>
            <person name="Baker S.E."/>
            <person name="Pisabarro A.G."/>
            <person name="Walton J.D."/>
            <person name="Blanchette R.A."/>
            <person name="Henrissat B."/>
            <person name="Martin F."/>
            <person name="Cullen D."/>
            <person name="Hibbett D.S."/>
            <person name="Grigoriev I.V."/>
        </authorList>
    </citation>
    <scope>NUCLEOTIDE SEQUENCE [LARGE SCALE GENOMIC DNA]</scope>
    <source>
        <strain evidence="14">FD-172 SS1</strain>
    </source>
</reference>
<feature type="coiled-coil region" evidence="9">
    <location>
        <begin position="124"/>
        <end position="158"/>
    </location>
</feature>
<dbReference type="HOGENOM" id="CLU_005470_1_0_1"/>
<evidence type="ECO:0000256" key="8">
    <source>
        <dbReference type="ARBA" id="ARBA00031344"/>
    </source>
</evidence>
<keyword evidence="4" id="KW-0813">Transport</keyword>
<dbReference type="GO" id="GO:0000139">
    <property type="term" value="C:Golgi membrane"/>
    <property type="evidence" value="ECO:0007669"/>
    <property type="project" value="UniProtKB-SubCell"/>
</dbReference>
<comment type="subcellular location">
    <subcellularLocation>
        <location evidence="1">Golgi apparatus membrane</location>
        <topology evidence="1">Peripheral membrane protein</topology>
    </subcellularLocation>
</comment>
<evidence type="ECO:0000313" key="13">
    <source>
        <dbReference type="EMBL" id="KDQ21263.1"/>
    </source>
</evidence>
<evidence type="ECO:0000313" key="14">
    <source>
        <dbReference type="Proteomes" id="UP000027195"/>
    </source>
</evidence>
<accession>A0A067MZU7</accession>
<evidence type="ECO:0000256" key="10">
    <source>
        <dbReference type="SAM" id="MobiDB-lite"/>
    </source>
</evidence>
<dbReference type="Pfam" id="PF06148">
    <property type="entry name" value="COG2_N"/>
    <property type="match status" value="1"/>
</dbReference>
<dbReference type="InParanoid" id="A0A067MZU7"/>
<dbReference type="PANTHER" id="PTHR12961">
    <property type="entry name" value="CONSERVED OLIGOMERIC GOLGI COMPLEX COMPONENT 2"/>
    <property type="match status" value="1"/>
</dbReference>
<evidence type="ECO:0000259" key="12">
    <source>
        <dbReference type="Pfam" id="PF12022"/>
    </source>
</evidence>